<evidence type="ECO:0000313" key="15">
    <source>
        <dbReference type="Proteomes" id="UP000565455"/>
    </source>
</evidence>
<comment type="function">
    <text evidence="12">Catalyzes the attachment of serine to tRNA(Ser). Is also able to aminoacylate tRNA(Sec) with serine, to form the misacylated tRNA L-seryl-tRNA(Sec), which will be further converted into selenocysteinyl-tRNA(Sec).</text>
</comment>
<dbReference type="InterPro" id="IPR045864">
    <property type="entry name" value="aa-tRNA-synth_II/BPL/LPL"/>
</dbReference>
<dbReference type="HAMAP" id="MF_00176">
    <property type="entry name" value="Ser_tRNA_synth_type1"/>
    <property type="match status" value="1"/>
</dbReference>
<evidence type="ECO:0000256" key="1">
    <source>
        <dbReference type="ARBA" id="ARBA00004496"/>
    </source>
</evidence>
<evidence type="ECO:0000256" key="11">
    <source>
        <dbReference type="ARBA" id="ARBA00048823"/>
    </source>
</evidence>
<dbReference type="PANTHER" id="PTHR43697:SF1">
    <property type="entry name" value="SERINE--TRNA LIGASE"/>
    <property type="match status" value="1"/>
</dbReference>
<evidence type="ECO:0000256" key="9">
    <source>
        <dbReference type="ARBA" id="ARBA00023146"/>
    </source>
</evidence>
<dbReference type="Gene3D" id="3.30.930.10">
    <property type="entry name" value="Bira Bifunctional Protein, Domain 2"/>
    <property type="match status" value="1"/>
</dbReference>
<sequence length="510" mass="56178">MHDIRAIRENPDAFDSDLARRGLAPLSAALIALDEARKASVSAAQANQERRNALAKEIGGAKKAKDEDRAAALMAEVAALKGAEPELKAAQDAADKALADKLAAIPNRPKPDVPEGADEHGNVLYRSHAATRERLTEGREHFELGEAAGLMDFEAAAKLSGARFVVLKGQLARLERALGQFMLDLHTQEHGYLEVAPPVLVRDAAMFGTAQLPKFEDDQFSVRTGNKDFLDDLAGEEAMAAIKQLIRLESESNNDYYSDQLNKNDPNKIINWMRKASVFAEIFRNSGAEKLTSDEELEKRVAELKNNSGLWLIPTAEVPLTNLVRESILREEELPLRFTALTPCFRAEAGSAGRDTRGMLRQHQFNKVELVSITTPEESATEHERMLTCAEAVLKKLDLPYRVMTLCTGDMGFAAQKTYDIEVWVPGQRTHREISSCSVCGDFQARRMNARYRGKDGKPAYVHTLNGSGVAVGRALIAVMENYQNPDGSITIPSVLHPYMGGLNRIEGTR</sequence>
<dbReference type="InterPro" id="IPR002317">
    <property type="entry name" value="Ser-tRNA-ligase_type_1"/>
</dbReference>
<comment type="pathway">
    <text evidence="2 12">Aminoacyl-tRNA biosynthesis; selenocysteinyl-tRNA(Sec) biosynthesis; L-seryl-tRNA(Sec) from L-serine and tRNA(Sec): step 1/1.</text>
</comment>
<evidence type="ECO:0000256" key="8">
    <source>
        <dbReference type="ARBA" id="ARBA00022917"/>
    </source>
</evidence>
<comment type="domain">
    <text evidence="12">Consists of two distinct domains, a catalytic core and a N-terminal extension that is involved in tRNA binding.</text>
</comment>
<organism evidence="14 15">
    <name type="scientific">Methylobacterium fujisawaense</name>
    <dbReference type="NCBI Taxonomy" id="107400"/>
    <lineage>
        <taxon>Bacteria</taxon>
        <taxon>Pseudomonadati</taxon>
        <taxon>Pseudomonadota</taxon>
        <taxon>Alphaproteobacteria</taxon>
        <taxon>Hyphomicrobiales</taxon>
        <taxon>Methylobacteriaceae</taxon>
        <taxon>Methylobacterium</taxon>
    </lineage>
</organism>
<dbReference type="InterPro" id="IPR010978">
    <property type="entry name" value="tRNA-bd_arm"/>
</dbReference>
<dbReference type="EMBL" id="JACJIM010000010">
    <property type="protein sequence ID" value="MBA9065846.1"/>
    <property type="molecule type" value="Genomic_DNA"/>
</dbReference>
<evidence type="ECO:0000256" key="4">
    <source>
        <dbReference type="ARBA" id="ARBA00022490"/>
    </source>
</evidence>
<evidence type="ECO:0000256" key="12">
    <source>
        <dbReference type="HAMAP-Rule" id="MF_00176"/>
    </source>
</evidence>
<keyword evidence="4 12" id="KW-0963">Cytoplasm</keyword>
<dbReference type="PIRSF" id="PIRSF001529">
    <property type="entry name" value="Ser-tRNA-synth_IIa"/>
    <property type="match status" value="1"/>
</dbReference>
<dbReference type="InterPro" id="IPR015866">
    <property type="entry name" value="Ser-tRNA-synth_1_N"/>
</dbReference>
<comment type="catalytic activity">
    <reaction evidence="11 12">
        <text>tRNA(Ser) + L-serine + ATP = L-seryl-tRNA(Ser) + AMP + diphosphate + H(+)</text>
        <dbReference type="Rhea" id="RHEA:12292"/>
        <dbReference type="Rhea" id="RHEA-COMP:9669"/>
        <dbReference type="Rhea" id="RHEA-COMP:9703"/>
        <dbReference type="ChEBI" id="CHEBI:15378"/>
        <dbReference type="ChEBI" id="CHEBI:30616"/>
        <dbReference type="ChEBI" id="CHEBI:33019"/>
        <dbReference type="ChEBI" id="CHEBI:33384"/>
        <dbReference type="ChEBI" id="CHEBI:78442"/>
        <dbReference type="ChEBI" id="CHEBI:78533"/>
        <dbReference type="ChEBI" id="CHEBI:456215"/>
        <dbReference type="EC" id="6.1.1.11"/>
    </reaction>
</comment>
<dbReference type="PROSITE" id="PS50862">
    <property type="entry name" value="AA_TRNA_LIGASE_II"/>
    <property type="match status" value="1"/>
</dbReference>
<evidence type="ECO:0000256" key="7">
    <source>
        <dbReference type="ARBA" id="ARBA00022840"/>
    </source>
</evidence>
<accession>A0ABR6DIB3</accession>
<dbReference type="PRINTS" id="PR00981">
    <property type="entry name" value="TRNASYNTHSER"/>
</dbReference>
<reference evidence="14 15" key="1">
    <citation type="submission" date="2020-08" db="EMBL/GenBank/DDBJ databases">
        <title>Genomic Encyclopedia of Type Strains, Phase IV (KMG-IV): sequencing the most valuable type-strain genomes for metagenomic binning, comparative biology and taxonomic classification.</title>
        <authorList>
            <person name="Goeker M."/>
        </authorList>
    </citation>
    <scope>NUCLEOTIDE SEQUENCE [LARGE SCALE GENOMIC DNA]</scope>
    <source>
        <strain evidence="14 15">DSM 5686</strain>
    </source>
</reference>
<keyword evidence="6 12" id="KW-0547">Nucleotide-binding</keyword>
<evidence type="ECO:0000256" key="6">
    <source>
        <dbReference type="ARBA" id="ARBA00022741"/>
    </source>
</evidence>
<dbReference type="InterPro" id="IPR002314">
    <property type="entry name" value="aa-tRNA-synt_IIb"/>
</dbReference>
<dbReference type="Proteomes" id="UP000565455">
    <property type="component" value="Unassembled WGS sequence"/>
</dbReference>
<feature type="domain" description="Aminoacyl-transfer RNA synthetases class-II family profile" evidence="13">
    <location>
        <begin position="173"/>
        <end position="493"/>
    </location>
</feature>
<comment type="subcellular location">
    <subcellularLocation>
        <location evidence="1 12">Cytoplasm</location>
    </subcellularLocation>
</comment>
<proteinExistence type="inferred from homology"/>
<keyword evidence="7 12" id="KW-0067">ATP-binding</keyword>
<dbReference type="InterPro" id="IPR033729">
    <property type="entry name" value="SerRS_core"/>
</dbReference>
<keyword evidence="5 12" id="KW-0436">Ligase</keyword>
<feature type="binding site" evidence="12">
    <location>
        <begin position="433"/>
        <end position="436"/>
    </location>
    <ligand>
        <name>ATP</name>
        <dbReference type="ChEBI" id="CHEBI:30616"/>
    </ligand>
</feature>
<dbReference type="PANTHER" id="PTHR43697">
    <property type="entry name" value="SERYL-TRNA SYNTHETASE"/>
    <property type="match status" value="1"/>
</dbReference>
<dbReference type="Pfam" id="PF00587">
    <property type="entry name" value="tRNA-synt_2b"/>
    <property type="match status" value="1"/>
</dbReference>
<evidence type="ECO:0000256" key="10">
    <source>
        <dbReference type="ARBA" id="ARBA00047929"/>
    </source>
</evidence>
<feature type="binding site" evidence="12">
    <location>
        <position position="369"/>
    </location>
    <ligand>
        <name>L-serine</name>
        <dbReference type="ChEBI" id="CHEBI:33384"/>
    </ligand>
</feature>
<evidence type="ECO:0000256" key="5">
    <source>
        <dbReference type="ARBA" id="ARBA00022598"/>
    </source>
</evidence>
<comment type="caution">
    <text evidence="14">The sequence shown here is derived from an EMBL/GenBank/DDBJ whole genome shotgun (WGS) entry which is preliminary data.</text>
</comment>
<feature type="binding site" evidence="12">
    <location>
        <begin position="346"/>
        <end position="348"/>
    </location>
    <ligand>
        <name>ATP</name>
        <dbReference type="ChEBI" id="CHEBI:30616"/>
    </ligand>
</feature>
<dbReference type="NCBIfam" id="TIGR00414">
    <property type="entry name" value="serS"/>
    <property type="match status" value="1"/>
</dbReference>
<dbReference type="Pfam" id="PF02403">
    <property type="entry name" value="Seryl_tRNA_N"/>
    <property type="match status" value="1"/>
</dbReference>
<gene>
    <name evidence="12" type="primary">serS</name>
    <name evidence="14" type="ORF">GGQ91_005269</name>
</gene>
<protein>
    <recommendedName>
        <fullName evidence="12">Serine--tRNA ligase</fullName>
        <ecNumber evidence="12">6.1.1.11</ecNumber>
    </recommendedName>
    <alternativeName>
        <fullName evidence="12">Seryl-tRNA synthetase</fullName>
        <shortName evidence="12">SerRS</shortName>
    </alternativeName>
    <alternativeName>
        <fullName evidence="12">Seryl-tRNA(Ser/Sec) synthetase</fullName>
    </alternativeName>
</protein>
<feature type="binding site" evidence="12">
    <location>
        <position position="468"/>
    </location>
    <ligand>
        <name>L-serine</name>
        <dbReference type="ChEBI" id="CHEBI:33384"/>
    </ligand>
</feature>
<evidence type="ECO:0000259" key="13">
    <source>
        <dbReference type="PROSITE" id="PS50862"/>
    </source>
</evidence>
<dbReference type="SUPFAM" id="SSF55681">
    <property type="entry name" value="Class II aaRS and biotin synthetases"/>
    <property type="match status" value="1"/>
</dbReference>
<comment type="similarity">
    <text evidence="3 12">Belongs to the class-II aminoacyl-tRNA synthetase family. Type-1 seryl-tRNA synthetase subfamily.</text>
</comment>
<keyword evidence="9 12" id="KW-0030">Aminoacyl-tRNA synthetase</keyword>
<keyword evidence="15" id="KW-1185">Reference proteome</keyword>
<keyword evidence="8 12" id="KW-0648">Protein biosynthesis</keyword>
<dbReference type="GeneID" id="96606861"/>
<dbReference type="EC" id="6.1.1.11" evidence="12"/>
<dbReference type="InterPro" id="IPR006195">
    <property type="entry name" value="aa-tRNA-synth_II"/>
</dbReference>
<dbReference type="SUPFAM" id="SSF46589">
    <property type="entry name" value="tRNA-binding arm"/>
    <property type="match status" value="1"/>
</dbReference>
<name>A0ABR6DIB3_9HYPH</name>
<comment type="caution">
    <text evidence="12">Lacks conserved residue(s) required for the propagation of feature annotation.</text>
</comment>
<evidence type="ECO:0000256" key="2">
    <source>
        <dbReference type="ARBA" id="ARBA00005045"/>
    </source>
</evidence>
<dbReference type="GO" id="GO:0004828">
    <property type="term" value="F:serine-tRNA ligase activity"/>
    <property type="evidence" value="ECO:0007669"/>
    <property type="project" value="UniProtKB-EC"/>
</dbReference>
<feature type="binding site" evidence="12">
    <location>
        <begin position="315"/>
        <end position="317"/>
    </location>
    <ligand>
        <name>L-serine</name>
        <dbReference type="ChEBI" id="CHEBI:33384"/>
    </ligand>
</feature>
<dbReference type="Gene3D" id="1.10.287.40">
    <property type="entry name" value="Serine-tRNA synthetase, tRNA binding domain"/>
    <property type="match status" value="1"/>
</dbReference>
<evidence type="ECO:0000313" key="14">
    <source>
        <dbReference type="EMBL" id="MBA9065846.1"/>
    </source>
</evidence>
<dbReference type="InterPro" id="IPR042103">
    <property type="entry name" value="SerRS_1_N_sf"/>
</dbReference>
<evidence type="ECO:0000256" key="3">
    <source>
        <dbReference type="ARBA" id="ARBA00010728"/>
    </source>
</evidence>
<dbReference type="RefSeq" id="WP_182593152.1">
    <property type="nucleotide sequence ID" value="NZ_JACJIM010000010.1"/>
</dbReference>
<comment type="subunit">
    <text evidence="12">Homodimer. The tRNA molecule binds across the dimer.</text>
</comment>
<comment type="catalytic activity">
    <reaction evidence="10 12">
        <text>tRNA(Sec) + L-serine + ATP = L-seryl-tRNA(Sec) + AMP + diphosphate + H(+)</text>
        <dbReference type="Rhea" id="RHEA:42580"/>
        <dbReference type="Rhea" id="RHEA-COMP:9742"/>
        <dbReference type="Rhea" id="RHEA-COMP:10128"/>
        <dbReference type="ChEBI" id="CHEBI:15378"/>
        <dbReference type="ChEBI" id="CHEBI:30616"/>
        <dbReference type="ChEBI" id="CHEBI:33019"/>
        <dbReference type="ChEBI" id="CHEBI:33384"/>
        <dbReference type="ChEBI" id="CHEBI:78442"/>
        <dbReference type="ChEBI" id="CHEBI:78533"/>
        <dbReference type="ChEBI" id="CHEBI:456215"/>
        <dbReference type="EC" id="6.1.1.11"/>
    </reaction>
</comment>
<dbReference type="CDD" id="cd00770">
    <property type="entry name" value="SerRS_core"/>
    <property type="match status" value="1"/>
</dbReference>